<accession>A0AAE1PSB3</accession>
<keyword evidence="2" id="KW-1185">Reference proteome</keyword>
<dbReference type="EMBL" id="JAWZYT010001334">
    <property type="protein sequence ID" value="KAK4313253.1"/>
    <property type="molecule type" value="Genomic_DNA"/>
</dbReference>
<sequence length="133" mass="14529">MVVVFCIGGTVLFYYMIHRAQSALKFSSSLSSHTFMHIFGSFLGQALEHIPWVSAGRPGDRLAMLRQAGIDRQPGAVWSNELGTNCGVLGHNGSERTYGKLDVCWGLPAACGPWEPPNRAEKSSGLNIDTYQQ</sequence>
<protein>
    <submittedName>
        <fullName evidence="1">Uncharacterized protein</fullName>
    </submittedName>
</protein>
<organism evidence="1 2">
    <name type="scientific">Petrolisthes manimaculis</name>
    <dbReference type="NCBI Taxonomy" id="1843537"/>
    <lineage>
        <taxon>Eukaryota</taxon>
        <taxon>Metazoa</taxon>
        <taxon>Ecdysozoa</taxon>
        <taxon>Arthropoda</taxon>
        <taxon>Crustacea</taxon>
        <taxon>Multicrustacea</taxon>
        <taxon>Malacostraca</taxon>
        <taxon>Eumalacostraca</taxon>
        <taxon>Eucarida</taxon>
        <taxon>Decapoda</taxon>
        <taxon>Pleocyemata</taxon>
        <taxon>Anomura</taxon>
        <taxon>Galatheoidea</taxon>
        <taxon>Porcellanidae</taxon>
        <taxon>Petrolisthes</taxon>
    </lineage>
</organism>
<proteinExistence type="predicted"/>
<dbReference type="Proteomes" id="UP001292094">
    <property type="component" value="Unassembled WGS sequence"/>
</dbReference>
<gene>
    <name evidence="1" type="ORF">Pmani_015369</name>
</gene>
<evidence type="ECO:0000313" key="2">
    <source>
        <dbReference type="Proteomes" id="UP001292094"/>
    </source>
</evidence>
<dbReference type="AlphaFoldDB" id="A0AAE1PSB3"/>
<reference evidence="1" key="1">
    <citation type="submission" date="2023-11" db="EMBL/GenBank/DDBJ databases">
        <title>Genome assemblies of two species of porcelain crab, Petrolisthes cinctipes and Petrolisthes manimaculis (Anomura: Porcellanidae).</title>
        <authorList>
            <person name="Angst P."/>
        </authorList>
    </citation>
    <scope>NUCLEOTIDE SEQUENCE</scope>
    <source>
        <strain evidence="1">PB745_02</strain>
        <tissue evidence="1">Gill</tissue>
    </source>
</reference>
<name>A0AAE1PSB3_9EUCA</name>
<evidence type="ECO:0000313" key="1">
    <source>
        <dbReference type="EMBL" id="KAK4313253.1"/>
    </source>
</evidence>
<comment type="caution">
    <text evidence="1">The sequence shown here is derived from an EMBL/GenBank/DDBJ whole genome shotgun (WGS) entry which is preliminary data.</text>
</comment>